<evidence type="ECO:0000313" key="2">
    <source>
        <dbReference type="Proteomes" id="UP000006174"/>
    </source>
</evidence>
<keyword evidence="2" id="KW-1185">Reference proteome</keyword>
<evidence type="ECO:0000313" key="1">
    <source>
        <dbReference type="EMBL" id="CCF52688.1"/>
    </source>
</evidence>
<dbReference type="AlphaFoldDB" id="I2G0J5"/>
<dbReference type="Proteomes" id="UP000006174">
    <property type="component" value="Unassembled WGS sequence"/>
</dbReference>
<dbReference type="EMBL" id="CAGI01000176">
    <property type="protein sequence ID" value="CCF52688.1"/>
    <property type="molecule type" value="Genomic_DNA"/>
</dbReference>
<gene>
    <name evidence="1" type="ORF">UHOR_04840</name>
</gene>
<reference evidence="1 2" key="1">
    <citation type="journal article" date="2012" name="Plant Cell">
        <title>Genome comparison of barley and maize smut fungi reveals targeted loss of RNA silencing components and species-specific presence of transposable elements.</title>
        <authorList>
            <person name="Laurie J.D."/>
            <person name="Ali S."/>
            <person name="Linning R."/>
            <person name="Mannhaupt G."/>
            <person name="Wong P."/>
            <person name="Gueldener U."/>
            <person name="Muensterkoetter M."/>
            <person name="Moore R."/>
            <person name="Kahmann R."/>
            <person name="Bakkeren G."/>
            <person name="Schirawski J."/>
        </authorList>
    </citation>
    <scope>NUCLEOTIDE SEQUENCE [LARGE SCALE GENOMIC DNA]</scope>
    <source>
        <strain evidence="2">Uh4875-4</strain>
    </source>
</reference>
<sequence length="151" mass="16606">MLTADPGRIHDITFTHADVDEICHRAVSTTDLSELYCKPYNLPDSLIPALPSYESMGLPASCTFRPMTPGRFRLTALNTLFRGYVAHPKNLLGVLYDAVSHISTSVCSAACCLMVSDGIWTTIRLSPADERGTGLQVLKNTAYSERQDHKC</sequence>
<dbReference type="OrthoDB" id="2557530at2759"/>
<dbReference type="HOGENOM" id="CLU_1732851_0_0_1"/>
<name>I2G0J5_USTHO</name>
<organism evidence="1 2">
    <name type="scientific">Ustilago hordei</name>
    <name type="common">Barley covered smut fungus</name>
    <dbReference type="NCBI Taxonomy" id="120017"/>
    <lineage>
        <taxon>Eukaryota</taxon>
        <taxon>Fungi</taxon>
        <taxon>Dikarya</taxon>
        <taxon>Basidiomycota</taxon>
        <taxon>Ustilaginomycotina</taxon>
        <taxon>Ustilaginomycetes</taxon>
        <taxon>Ustilaginales</taxon>
        <taxon>Ustilaginaceae</taxon>
        <taxon>Ustilago</taxon>
    </lineage>
</organism>
<accession>I2G0J5</accession>
<comment type="caution">
    <text evidence="1">The sequence shown here is derived from an EMBL/GenBank/DDBJ whole genome shotgun (WGS) entry which is preliminary data.</text>
</comment>
<proteinExistence type="predicted"/>
<protein>
    <submittedName>
        <fullName evidence="1">Uncharacterized protein</fullName>
    </submittedName>
</protein>